<accession>A0ABQ2FIX0</accession>
<dbReference type="RefSeq" id="WP_189067620.1">
    <property type="nucleotide sequence ID" value="NZ_BMPE01000001.1"/>
</dbReference>
<feature type="signal peptide" evidence="1">
    <location>
        <begin position="1"/>
        <end position="20"/>
    </location>
</feature>
<evidence type="ECO:0000313" key="3">
    <source>
        <dbReference type="Proteomes" id="UP000604341"/>
    </source>
</evidence>
<protein>
    <recommendedName>
        <fullName evidence="4">Ig-like domain-containing protein</fullName>
    </recommendedName>
</protein>
<dbReference type="Proteomes" id="UP000604341">
    <property type="component" value="Unassembled WGS sequence"/>
</dbReference>
<proteinExistence type="predicted"/>
<comment type="caution">
    <text evidence="2">The sequence shown here is derived from an EMBL/GenBank/DDBJ whole genome shotgun (WGS) entry which is preliminary data.</text>
</comment>
<name>A0ABQ2FIX0_9DEIO</name>
<organism evidence="2 3">
    <name type="scientific">Deinococcus radiotolerans</name>
    <dbReference type="NCBI Taxonomy" id="1309407"/>
    <lineage>
        <taxon>Bacteria</taxon>
        <taxon>Thermotogati</taxon>
        <taxon>Deinococcota</taxon>
        <taxon>Deinococci</taxon>
        <taxon>Deinococcales</taxon>
        <taxon>Deinococcaceae</taxon>
        <taxon>Deinococcus</taxon>
    </lineage>
</organism>
<reference evidence="3" key="1">
    <citation type="journal article" date="2019" name="Int. J. Syst. Evol. Microbiol.">
        <title>The Global Catalogue of Microorganisms (GCM) 10K type strain sequencing project: providing services to taxonomists for standard genome sequencing and annotation.</title>
        <authorList>
            <consortium name="The Broad Institute Genomics Platform"/>
            <consortium name="The Broad Institute Genome Sequencing Center for Infectious Disease"/>
            <person name="Wu L."/>
            <person name="Ma J."/>
        </authorList>
    </citation>
    <scope>NUCLEOTIDE SEQUENCE [LARGE SCALE GENOMIC DNA]</scope>
    <source>
        <strain evidence="3">JCM 19173</strain>
    </source>
</reference>
<evidence type="ECO:0000256" key="1">
    <source>
        <dbReference type="SAM" id="SignalP"/>
    </source>
</evidence>
<gene>
    <name evidence="2" type="ORF">GCM10010844_07820</name>
</gene>
<evidence type="ECO:0000313" key="2">
    <source>
        <dbReference type="EMBL" id="GGK91754.1"/>
    </source>
</evidence>
<dbReference type="EMBL" id="BMPE01000001">
    <property type="protein sequence ID" value="GGK91754.1"/>
    <property type="molecule type" value="Genomic_DNA"/>
</dbReference>
<keyword evidence="1" id="KW-0732">Signal</keyword>
<keyword evidence="3" id="KW-1185">Reference proteome</keyword>
<dbReference type="PROSITE" id="PS51257">
    <property type="entry name" value="PROKAR_LIPOPROTEIN"/>
    <property type="match status" value="1"/>
</dbReference>
<evidence type="ECO:0008006" key="4">
    <source>
        <dbReference type="Google" id="ProtNLM"/>
    </source>
</evidence>
<feature type="chain" id="PRO_5045354152" description="Ig-like domain-containing protein" evidence="1">
    <location>
        <begin position="21"/>
        <end position="634"/>
    </location>
</feature>
<sequence length="634" mass="66653">MKKLSLLTLPLLLAACGSNGTPSSSSVTATSSVTNVTASDGKFSGTVPVTFTNKAGSKAVTINSATLTWTDPTTKTSKTETVTIPAVTLPAGLTCAAAQSNPTASCNFNDAGTTFADRSLSTTINESDLFSKVLSQNPSATNLPVSVQFNNTQNVLPFTFSANQQSTPGPTDEKQPAPLITLNTSGTAPYSGNLSVTVSGNFDVTSTVKSLVLQVTDSKGNVDNTTYVSSNPSATFSIDTSKYPDGALTLKAIALTASGLRGESTSQTVQIQNVSSPAISIVSPDSGATLTGPTTVRVQLRQSTSSFTLKPLDSSGNDVRIDVRDFSGKIVKTVYGKAVKISDGIYEAYAPIDLIGSDFSSNSYFIEATAQAVLADSSTRTLSATTTVTTQVSDNKPPALSILMPAYITDPYKADGRVTFSRKSALMIQASDDNGISSIRVDLVCDPATAVIGQTCPTAPYQYNFPVGLAGKIFRVFTLGAMMDGQPYVQDGNYTMRVIAYDGSNANVQEFPIRVARNTAAVTIGQLDPNQEIVTTVVPDATPGALNPTSATWTLPGSANHVRVATLFYSGEQAVELPAEVGINPETSINNLSISASFIEEGFYRYDFIIEDLDTGVTRYYQGATVRVKKNPTN</sequence>